<dbReference type="AlphaFoldDB" id="A0A8U0NYT4"/>
<dbReference type="PROSITE" id="PS01356">
    <property type="entry name" value="HEMATOPO_REC_S_F2"/>
    <property type="match status" value="1"/>
</dbReference>
<dbReference type="PANTHER" id="PTHR23037">
    <property type="entry name" value="CYTOKINE RECEPTOR"/>
    <property type="match status" value="1"/>
</dbReference>
<evidence type="ECO:0000313" key="11">
    <source>
        <dbReference type="RefSeq" id="XP_012919894.1"/>
    </source>
</evidence>
<keyword evidence="5 8" id="KW-0472">Membrane</keyword>
<dbReference type="Pfam" id="PF18611">
    <property type="entry name" value="IL3Ra_N"/>
    <property type="match status" value="1"/>
</dbReference>
<comment type="subcellular location">
    <subcellularLocation>
        <location evidence="1">Membrane</location>
        <topology evidence="1">Single-pass type I membrane protein</topology>
    </subcellularLocation>
</comment>
<keyword evidence="10" id="KW-1185">Reference proteome</keyword>
<dbReference type="Pfam" id="PF09240">
    <property type="entry name" value="IL6Ra-bind"/>
    <property type="match status" value="1"/>
</dbReference>
<dbReference type="CDD" id="cd00063">
    <property type="entry name" value="FN3"/>
    <property type="match status" value="1"/>
</dbReference>
<name>A0A8U0NYT4_MUSPF</name>
<dbReference type="KEGG" id="mpuf:101683998"/>
<dbReference type="Proteomes" id="UP000000715">
    <property type="component" value="Unplaced"/>
</dbReference>
<dbReference type="RefSeq" id="XP_012919894.1">
    <property type="nucleotide sequence ID" value="XM_013064440.2"/>
</dbReference>
<keyword evidence="6 11" id="KW-0675">Receptor</keyword>
<evidence type="ECO:0000256" key="5">
    <source>
        <dbReference type="ARBA" id="ARBA00023136"/>
    </source>
</evidence>
<evidence type="ECO:0000259" key="9">
    <source>
        <dbReference type="PROSITE" id="PS50853"/>
    </source>
</evidence>
<evidence type="ECO:0000256" key="3">
    <source>
        <dbReference type="ARBA" id="ARBA00022729"/>
    </source>
</evidence>
<keyword evidence="2 8" id="KW-0812">Transmembrane</keyword>
<organism evidence="10 11">
    <name type="scientific">Mustela putorius furo</name>
    <name type="common">European domestic ferret</name>
    <name type="synonym">Mustela furo</name>
    <dbReference type="NCBI Taxonomy" id="9669"/>
    <lineage>
        <taxon>Eukaryota</taxon>
        <taxon>Metazoa</taxon>
        <taxon>Chordata</taxon>
        <taxon>Craniata</taxon>
        <taxon>Vertebrata</taxon>
        <taxon>Euteleostomi</taxon>
        <taxon>Mammalia</taxon>
        <taxon>Eutheria</taxon>
        <taxon>Laurasiatheria</taxon>
        <taxon>Carnivora</taxon>
        <taxon>Caniformia</taxon>
        <taxon>Musteloidea</taxon>
        <taxon>Mustelidae</taxon>
        <taxon>Mustelinae</taxon>
        <taxon>Mustela</taxon>
    </lineage>
</organism>
<dbReference type="GO" id="GO:0004896">
    <property type="term" value="F:cytokine receptor activity"/>
    <property type="evidence" value="ECO:0007669"/>
    <property type="project" value="InterPro"/>
</dbReference>
<protein>
    <submittedName>
        <fullName evidence="11">Granulocyte-macrophage colony-stimulating factor receptor subunit alpha isoform X1</fullName>
    </submittedName>
</protein>
<dbReference type="InterPro" id="IPR013783">
    <property type="entry name" value="Ig-like_fold"/>
</dbReference>
<evidence type="ECO:0000256" key="8">
    <source>
        <dbReference type="SAM" id="Phobius"/>
    </source>
</evidence>
<feature type="domain" description="Fibronectin type-III" evidence="9">
    <location>
        <begin position="260"/>
        <end position="358"/>
    </location>
</feature>
<dbReference type="SUPFAM" id="SSF49265">
    <property type="entry name" value="Fibronectin type III"/>
    <property type="match status" value="2"/>
</dbReference>
<evidence type="ECO:0000313" key="10">
    <source>
        <dbReference type="Proteomes" id="UP000000715"/>
    </source>
</evidence>
<dbReference type="PANTHER" id="PTHR23037:SF46">
    <property type="entry name" value="INTERLEUKIN 5 RECEPTOR SUBUNIT ALPHA"/>
    <property type="match status" value="1"/>
</dbReference>
<dbReference type="InterPro" id="IPR003532">
    <property type="entry name" value="Short_hematopoietin_rcpt_2_CS"/>
</dbReference>
<sequence length="556" mass="61713">MAFKLRTHHMDSKAYELLVNPGAVLGLVHGDHAGSCELSGAPELGVLRTSTAGTAGDNRSPITNLQLDSRKRMLTWNYIRNVSQQECMISTPPNSPTMPSFSTTQAPKVREDSTYFCIFRNRVLHRGANLTVRVTCDGAKFQEVLLFANPGREGSGAMNFSCFIYNVRLMNCSWAPGPRAPADVCYRLFWWASLHEDEAECVHYVTDPTGTRVGCHFDELGEPQGMDNYFFLLNGTSSETAIPFLDFVPFEARKIEKYDPPTNIMIAHNTSHHIIRWENPEMRYELSTQVLYYELDIQRPGSASKTNPVLQRGQDSNVYVVPRSAVRPDTTLRLRVRYVHNELWSEWSPTLRLGLPEDFPGALVGVLVAASAVPALVLVCFCKWYSLFPRIPQVKKELTGTLFSPEGPSMAQQVAELCSVRGLVTFPHMHWREKVSTLRPQGTMQLCTGTFWAAPRGSRTWVPSTLPDFCLPGVLGRGPPAAELPGARRHPHRGGHVVTCVASASPRVPRLPGKCHAGALHAYVWGRCLPRPPPLPPKTQAFWLHAGVHTGAAVGI</sequence>
<dbReference type="InterPro" id="IPR015321">
    <property type="entry name" value="TypeI_recpt_CBD"/>
</dbReference>
<dbReference type="OrthoDB" id="9835959at2759"/>
<keyword evidence="7" id="KW-0325">Glycoprotein</keyword>
<keyword evidence="4 8" id="KW-1133">Transmembrane helix</keyword>
<gene>
    <name evidence="11" type="primary">LOC101683998</name>
</gene>
<keyword evidence="3" id="KW-0732">Signal</keyword>
<dbReference type="InterPro" id="IPR040907">
    <property type="entry name" value="IL3Ra_N"/>
</dbReference>
<dbReference type="InterPro" id="IPR003961">
    <property type="entry name" value="FN3_dom"/>
</dbReference>
<dbReference type="GO" id="GO:0009897">
    <property type="term" value="C:external side of plasma membrane"/>
    <property type="evidence" value="ECO:0007669"/>
    <property type="project" value="TreeGrafter"/>
</dbReference>
<dbReference type="Gene3D" id="2.60.40.10">
    <property type="entry name" value="Immunoglobulins"/>
    <property type="match status" value="2"/>
</dbReference>
<dbReference type="InterPro" id="IPR036116">
    <property type="entry name" value="FN3_sf"/>
</dbReference>
<proteinExistence type="predicted"/>
<dbReference type="GeneID" id="101683998"/>
<feature type="transmembrane region" description="Helical" evidence="8">
    <location>
        <begin position="362"/>
        <end position="386"/>
    </location>
</feature>
<evidence type="ECO:0000256" key="4">
    <source>
        <dbReference type="ARBA" id="ARBA00022989"/>
    </source>
</evidence>
<accession>A0A8U0NYT4</accession>
<evidence type="ECO:0000256" key="6">
    <source>
        <dbReference type="ARBA" id="ARBA00023170"/>
    </source>
</evidence>
<dbReference type="PROSITE" id="PS50853">
    <property type="entry name" value="FN3"/>
    <property type="match status" value="1"/>
</dbReference>
<evidence type="ECO:0000256" key="1">
    <source>
        <dbReference type="ARBA" id="ARBA00004479"/>
    </source>
</evidence>
<evidence type="ECO:0000256" key="2">
    <source>
        <dbReference type="ARBA" id="ARBA00022692"/>
    </source>
</evidence>
<evidence type="ECO:0000256" key="7">
    <source>
        <dbReference type="ARBA" id="ARBA00023180"/>
    </source>
</evidence>
<reference evidence="11" key="1">
    <citation type="submission" date="2025-08" db="UniProtKB">
        <authorList>
            <consortium name="RefSeq"/>
        </authorList>
    </citation>
    <scope>IDENTIFICATION</scope>
    <source>
        <tissue evidence="11">Brain</tissue>
    </source>
</reference>